<keyword evidence="2" id="KW-1185">Reference proteome</keyword>
<proteinExistence type="predicted"/>
<reference evidence="2" key="1">
    <citation type="journal article" date="2019" name="Int. J. Syst. Evol. Microbiol.">
        <title>The Global Catalogue of Microorganisms (GCM) 10K type strain sequencing project: providing services to taxonomists for standard genome sequencing and annotation.</title>
        <authorList>
            <consortium name="The Broad Institute Genomics Platform"/>
            <consortium name="The Broad Institute Genome Sequencing Center for Infectious Disease"/>
            <person name="Wu L."/>
            <person name="Ma J."/>
        </authorList>
    </citation>
    <scope>NUCLEOTIDE SEQUENCE [LARGE SCALE GENOMIC DNA]</scope>
    <source>
        <strain evidence="2">KCTC 52366</strain>
    </source>
</reference>
<accession>A0ABV7GS94</accession>
<gene>
    <name evidence="1" type="ORF">ACFOGP_04440</name>
</gene>
<dbReference type="EMBL" id="JBHRTB010000010">
    <property type="protein sequence ID" value="MFC3141942.1"/>
    <property type="molecule type" value="Genomic_DNA"/>
</dbReference>
<evidence type="ECO:0000313" key="1">
    <source>
        <dbReference type="EMBL" id="MFC3141942.1"/>
    </source>
</evidence>
<dbReference type="RefSeq" id="WP_275631812.1">
    <property type="nucleotide sequence ID" value="NZ_JARGYD010000002.1"/>
</dbReference>
<dbReference type="Gene3D" id="1.25.40.10">
    <property type="entry name" value="Tetratricopeptide repeat domain"/>
    <property type="match status" value="1"/>
</dbReference>
<dbReference type="Gene3D" id="1.20.58.320">
    <property type="entry name" value="TPR-like"/>
    <property type="match status" value="1"/>
</dbReference>
<dbReference type="InterPro" id="IPR010323">
    <property type="entry name" value="DUF924"/>
</dbReference>
<evidence type="ECO:0000313" key="2">
    <source>
        <dbReference type="Proteomes" id="UP001595632"/>
    </source>
</evidence>
<protein>
    <submittedName>
        <fullName evidence="1">DUF924 family protein</fullName>
    </submittedName>
</protein>
<dbReference type="Pfam" id="PF06041">
    <property type="entry name" value="DUF924"/>
    <property type="match status" value="1"/>
</dbReference>
<comment type="caution">
    <text evidence="1">The sequence shown here is derived from an EMBL/GenBank/DDBJ whole genome shotgun (WGS) entry which is preliminary data.</text>
</comment>
<dbReference type="InterPro" id="IPR011990">
    <property type="entry name" value="TPR-like_helical_dom_sf"/>
</dbReference>
<name>A0ABV7GS94_9RHOB</name>
<dbReference type="Proteomes" id="UP001595632">
    <property type="component" value="Unassembled WGS sequence"/>
</dbReference>
<dbReference type="SUPFAM" id="SSF48452">
    <property type="entry name" value="TPR-like"/>
    <property type="match status" value="1"/>
</dbReference>
<sequence length="217" mass="24232">MPQRPAGAVTPDEILGFWFPDDLPDCVPERHGDFWNSRMQGGMDAAIIDTYADVTLAAARGAYDGWAETPRGRLALLLTLDQFPRSVWRDTPAAFAQDIKSCRLCLDGIDNGHLKALTTPWERLFHLIAIGHCEGPDHLQRMDLIVRLADSMVVPLSPDFGNLYDDAGKQPRRVREVIARFGRHPHRNAVLGRPSTPAEEAYIAEGDFPHERKAEKA</sequence>
<organism evidence="1 2">
    <name type="scientific">Psychromarinibacter halotolerans</name>
    <dbReference type="NCBI Taxonomy" id="1775175"/>
    <lineage>
        <taxon>Bacteria</taxon>
        <taxon>Pseudomonadati</taxon>
        <taxon>Pseudomonadota</taxon>
        <taxon>Alphaproteobacteria</taxon>
        <taxon>Rhodobacterales</taxon>
        <taxon>Paracoccaceae</taxon>
        <taxon>Psychromarinibacter</taxon>
    </lineage>
</organism>